<dbReference type="EC" id="4.3.1.17" evidence="6"/>
<organism evidence="12 13">
    <name type="scientific">Acrobeloides nanus</name>
    <dbReference type="NCBI Taxonomy" id="290746"/>
    <lineage>
        <taxon>Eukaryota</taxon>
        <taxon>Metazoa</taxon>
        <taxon>Ecdysozoa</taxon>
        <taxon>Nematoda</taxon>
        <taxon>Chromadorea</taxon>
        <taxon>Rhabditida</taxon>
        <taxon>Tylenchina</taxon>
        <taxon>Cephalobomorpha</taxon>
        <taxon>Cephaloboidea</taxon>
        <taxon>Cephalobidae</taxon>
        <taxon>Acrobeloides</taxon>
    </lineage>
</organism>
<evidence type="ECO:0000256" key="5">
    <source>
        <dbReference type="ARBA" id="ARBA00010869"/>
    </source>
</evidence>
<feature type="domain" description="Tryptophan synthase beta chain-like PALP" evidence="11">
    <location>
        <begin position="19"/>
        <end position="204"/>
    </location>
</feature>
<name>A0A914CBJ5_9BILA</name>
<dbReference type="PROSITE" id="PS00165">
    <property type="entry name" value="DEHYDRATASE_SER_THR"/>
    <property type="match status" value="1"/>
</dbReference>
<dbReference type="PANTHER" id="PTHR43050">
    <property type="entry name" value="SERINE / THREONINE RACEMASE FAMILY MEMBER"/>
    <property type="match status" value="1"/>
</dbReference>
<evidence type="ECO:0000256" key="2">
    <source>
        <dbReference type="ARBA" id="ARBA00001933"/>
    </source>
</evidence>
<dbReference type="Pfam" id="PF00291">
    <property type="entry name" value="PALP"/>
    <property type="match status" value="1"/>
</dbReference>
<reference evidence="13" key="1">
    <citation type="submission" date="2022-11" db="UniProtKB">
        <authorList>
            <consortium name="WormBaseParasite"/>
        </authorList>
    </citation>
    <scope>IDENTIFICATION</scope>
</reference>
<dbReference type="Gene3D" id="3.40.50.1100">
    <property type="match status" value="3"/>
</dbReference>
<evidence type="ECO:0000259" key="11">
    <source>
        <dbReference type="Pfam" id="PF00291"/>
    </source>
</evidence>
<evidence type="ECO:0000256" key="4">
    <source>
        <dbReference type="ARBA" id="ARBA00001946"/>
    </source>
</evidence>
<keyword evidence="8" id="KW-0663">Pyridoxal phosphate</keyword>
<dbReference type="WBParaSite" id="ACRNAN_Path_78.g289.t2">
    <property type="protein sequence ID" value="ACRNAN_Path_78.g289.t2"/>
    <property type="gene ID" value="ACRNAN_Path_78.g289"/>
</dbReference>
<comment type="cofactor">
    <cofactor evidence="1">
        <name>Ca(2+)</name>
        <dbReference type="ChEBI" id="CHEBI:29108"/>
    </cofactor>
</comment>
<dbReference type="InterPro" id="IPR036052">
    <property type="entry name" value="TrpB-like_PALP_sf"/>
</dbReference>
<dbReference type="AlphaFoldDB" id="A0A914CBJ5"/>
<comment type="cofactor">
    <cofactor evidence="3">
        <name>Mn(2+)</name>
        <dbReference type="ChEBI" id="CHEBI:29035"/>
    </cofactor>
</comment>
<dbReference type="FunFam" id="3.40.50.1100:FF:000005">
    <property type="entry name" value="Threonine dehydratase catabolic"/>
    <property type="match status" value="1"/>
</dbReference>
<comment type="similarity">
    <text evidence="5">Belongs to the serine/threonine dehydratase family.</text>
</comment>
<dbReference type="Proteomes" id="UP000887540">
    <property type="component" value="Unplaced"/>
</dbReference>
<comment type="cofactor">
    <cofactor evidence="4">
        <name>Mg(2+)</name>
        <dbReference type="ChEBI" id="CHEBI:18420"/>
    </cofactor>
</comment>
<dbReference type="InterPro" id="IPR001926">
    <property type="entry name" value="TrpB-like_PALP"/>
</dbReference>
<evidence type="ECO:0000256" key="6">
    <source>
        <dbReference type="ARBA" id="ARBA00012093"/>
    </source>
</evidence>
<keyword evidence="12" id="KW-1185">Reference proteome</keyword>
<evidence type="ECO:0000256" key="1">
    <source>
        <dbReference type="ARBA" id="ARBA00001913"/>
    </source>
</evidence>
<dbReference type="GO" id="GO:0070179">
    <property type="term" value="P:D-serine biosynthetic process"/>
    <property type="evidence" value="ECO:0007669"/>
    <property type="project" value="TreeGrafter"/>
</dbReference>
<dbReference type="SUPFAM" id="SSF53686">
    <property type="entry name" value="Tryptophan synthase beta subunit-like PLP-dependent enzymes"/>
    <property type="match status" value="2"/>
</dbReference>
<dbReference type="GO" id="GO:0018114">
    <property type="term" value="F:threonine racemase activity"/>
    <property type="evidence" value="ECO:0007669"/>
    <property type="project" value="TreeGrafter"/>
</dbReference>
<dbReference type="GO" id="GO:0000287">
    <property type="term" value="F:magnesium ion binding"/>
    <property type="evidence" value="ECO:0007669"/>
    <property type="project" value="TreeGrafter"/>
</dbReference>
<evidence type="ECO:0000313" key="13">
    <source>
        <dbReference type="WBParaSite" id="ACRNAN_Path_78.g289.t2"/>
    </source>
</evidence>
<evidence type="ECO:0000256" key="10">
    <source>
        <dbReference type="ARBA" id="ARBA00049406"/>
    </source>
</evidence>
<evidence type="ECO:0000256" key="8">
    <source>
        <dbReference type="ARBA" id="ARBA00022898"/>
    </source>
</evidence>
<dbReference type="GO" id="GO:0005524">
    <property type="term" value="F:ATP binding"/>
    <property type="evidence" value="ECO:0007669"/>
    <property type="project" value="TreeGrafter"/>
</dbReference>
<keyword evidence="7" id="KW-0460">Magnesium</keyword>
<keyword evidence="9" id="KW-0456">Lyase</keyword>
<evidence type="ECO:0000256" key="9">
    <source>
        <dbReference type="ARBA" id="ARBA00023239"/>
    </source>
</evidence>
<evidence type="ECO:0000256" key="7">
    <source>
        <dbReference type="ARBA" id="ARBA00022842"/>
    </source>
</evidence>
<dbReference type="InterPro" id="IPR000634">
    <property type="entry name" value="Ser/Thr_deHydtase_PyrdxlP-BS"/>
</dbReference>
<evidence type="ECO:0000256" key="3">
    <source>
        <dbReference type="ARBA" id="ARBA00001936"/>
    </source>
</evidence>
<dbReference type="GO" id="GO:0030378">
    <property type="term" value="F:serine racemase activity"/>
    <property type="evidence" value="ECO:0007669"/>
    <property type="project" value="TreeGrafter"/>
</dbReference>
<comment type="catalytic activity">
    <reaction evidence="10">
        <text>L-serine = pyruvate + NH4(+)</text>
        <dbReference type="Rhea" id="RHEA:19169"/>
        <dbReference type="ChEBI" id="CHEBI:15361"/>
        <dbReference type="ChEBI" id="CHEBI:28938"/>
        <dbReference type="ChEBI" id="CHEBI:33384"/>
        <dbReference type="EC" id="4.3.1.17"/>
    </reaction>
</comment>
<dbReference type="GO" id="GO:0003941">
    <property type="term" value="F:L-serine ammonia-lyase activity"/>
    <property type="evidence" value="ECO:0007669"/>
    <property type="project" value="UniProtKB-EC"/>
</dbReference>
<sequence length="422" mass="46477">MTSELLNLNSIEEAYERIKPYIHKTPVLTCSGIDKIVGDGKQIFFKCENFQKSGSFKARGALNSIFMAQKRDDIKNGRGVITKSFGNHGESVAWAAQQLGIPSIIVIPEATPKFILDKIKSYGAKLELSEWNTADWAGRCDKVQKETGYYMVDPHNDYDIMAGAVESYIQVPNLDAIIISIGGGGLGAAVAKYAKLTHPHVKVIPEATPKFILDKIKSYGAKLELSEWNTADWAGRCDKVQKETGYYMVDPHNDYDIMAGAASVGIEYLQQVPNLDAIIISIGGGGLGAAVAKYVKLTHPHVKVFCAEPEGKKIKESLVAGKRLWNGDKFIDTIADALKVPRLGDKCFDVIYENCEHTVFSLTTPEIVYAMKLIYERLKLVVEPSAALGLAAVLKYREELKDYKHIGLVLCGGNLDLKNLPF</sequence>
<dbReference type="GO" id="GO:0030170">
    <property type="term" value="F:pyridoxal phosphate binding"/>
    <property type="evidence" value="ECO:0007669"/>
    <property type="project" value="InterPro"/>
</dbReference>
<dbReference type="PANTHER" id="PTHR43050:SF1">
    <property type="entry name" value="SERINE RACEMASE"/>
    <property type="match status" value="1"/>
</dbReference>
<accession>A0A914CBJ5</accession>
<comment type="cofactor">
    <cofactor evidence="2">
        <name>pyridoxal 5'-phosphate</name>
        <dbReference type="ChEBI" id="CHEBI:597326"/>
    </cofactor>
</comment>
<evidence type="ECO:0000313" key="12">
    <source>
        <dbReference type="Proteomes" id="UP000887540"/>
    </source>
</evidence>
<protein>
    <recommendedName>
        <fullName evidence="6">L-serine ammonia-lyase</fullName>
        <ecNumber evidence="6">4.3.1.17</ecNumber>
    </recommendedName>
</protein>
<proteinExistence type="inferred from homology"/>